<keyword evidence="1" id="KW-0812">Transmembrane</keyword>
<gene>
    <name evidence="2" type="ORF">JOD17_002209</name>
</gene>
<comment type="caution">
    <text evidence="2">The sequence shown here is derived from an EMBL/GenBank/DDBJ whole genome shotgun (WGS) entry which is preliminary data.</text>
</comment>
<keyword evidence="1" id="KW-0472">Membrane</keyword>
<proteinExistence type="predicted"/>
<feature type="transmembrane region" description="Helical" evidence="1">
    <location>
        <begin position="14"/>
        <end position="33"/>
    </location>
</feature>
<dbReference type="RefSeq" id="WP_204697666.1">
    <property type="nucleotide sequence ID" value="NZ_JAFBEC010000006.1"/>
</dbReference>
<reference evidence="2 3" key="1">
    <citation type="submission" date="2021-01" db="EMBL/GenBank/DDBJ databases">
        <title>Genomic Encyclopedia of Type Strains, Phase IV (KMG-IV): sequencing the most valuable type-strain genomes for metagenomic binning, comparative biology and taxonomic classification.</title>
        <authorList>
            <person name="Goeker M."/>
        </authorList>
    </citation>
    <scope>NUCLEOTIDE SEQUENCE [LARGE SCALE GENOMIC DNA]</scope>
    <source>
        <strain evidence="2 3">DSM 25540</strain>
    </source>
</reference>
<feature type="transmembrane region" description="Helical" evidence="1">
    <location>
        <begin position="39"/>
        <end position="59"/>
    </location>
</feature>
<name>A0ABS2PDH2_9BACL</name>
<protein>
    <submittedName>
        <fullName evidence="2">Uncharacterized protein</fullName>
    </submittedName>
</protein>
<evidence type="ECO:0000256" key="1">
    <source>
        <dbReference type="SAM" id="Phobius"/>
    </source>
</evidence>
<evidence type="ECO:0000313" key="3">
    <source>
        <dbReference type="Proteomes" id="UP000741863"/>
    </source>
</evidence>
<dbReference type="Proteomes" id="UP000741863">
    <property type="component" value="Unassembled WGS sequence"/>
</dbReference>
<accession>A0ABS2PDH2</accession>
<sequence>MIQLFGRSIRFERFVVPFIIICSVVIIGLNLLYKTLFHVPFLNWTTGIAVALLALATYLHKVN</sequence>
<dbReference type="EMBL" id="JAFBEC010000006">
    <property type="protein sequence ID" value="MBM7633115.1"/>
    <property type="molecule type" value="Genomic_DNA"/>
</dbReference>
<keyword evidence="3" id="KW-1185">Reference proteome</keyword>
<evidence type="ECO:0000313" key="2">
    <source>
        <dbReference type="EMBL" id="MBM7633115.1"/>
    </source>
</evidence>
<keyword evidence="1" id="KW-1133">Transmembrane helix</keyword>
<organism evidence="2 3">
    <name type="scientific">Geomicrobium sediminis</name>
    <dbReference type="NCBI Taxonomy" id="1347788"/>
    <lineage>
        <taxon>Bacteria</taxon>
        <taxon>Bacillati</taxon>
        <taxon>Bacillota</taxon>
        <taxon>Bacilli</taxon>
        <taxon>Bacillales</taxon>
        <taxon>Geomicrobium</taxon>
    </lineage>
</organism>